<name>A0A409YTF3_9AGAR</name>
<dbReference type="PROSITE" id="PS51253">
    <property type="entry name" value="HTH_CENPB"/>
    <property type="match status" value="1"/>
</dbReference>
<dbReference type="InterPro" id="IPR050863">
    <property type="entry name" value="CenT-Element_Derived"/>
</dbReference>
<evidence type="ECO:0000256" key="1">
    <source>
        <dbReference type="ARBA" id="ARBA00023125"/>
    </source>
</evidence>
<dbReference type="Pfam" id="PF03184">
    <property type="entry name" value="DDE_1"/>
    <property type="match status" value="1"/>
</dbReference>
<keyword evidence="4" id="KW-1185">Reference proteome</keyword>
<dbReference type="EMBL" id="NHTK01000681">
    <property type="protein sequence ID" value="PPR06282.1"/>
    <property type="molecule type" value="Genomic_DNA"/>
</dbReference>
<dbReference type="InterPro" id="IPR006600">
    <property type="entry name" value="HTH_CenpB_DNA-bd_dom"/>
</dbReference>
<dbReference type="InterPro" id="IPR004875">
    <property type="entry name" value="DDE_SF_endonuclease_dom"/>
</dbReference>
<comment type="caution">
    <text evidence="3">The sequence shown here is derived from an EMBL/GenBank/DDBJ whole genome shotgun (WGS) entry which is preliminary data.</text>
</comment>
<dbReference type="GO" id="GO:0003677">
    <property type="term" value="F:DNA binding"/>
    <property type="evidence" value="ECO:0007669"/>
    <property type="project" value="UniProtKB-KW"/>
</dbReference>
<reference evidence="3 4" key="1">
    <citation type="journal article" date="2018" name="Evol. Lett.">
        <title>Horizontal gene cluster transfer increased hallucinogenic mushroom diversity.</title>
        <authorList>
            <person name="Reynolds H.T."/>
            <person name="Vijayakumar V."/>
            <person name="Gluck-Thaler E."/>
            <person name="Korotkin H.B."/>
            <person name="Matheny P.B."/>
            <person name="Slot J.C."/>
        </authorList>
    </citation>
    <scope>NUCLEOTIDE SEQUENCE [LARGE SCALE GENOMIC DNA]</scope>
    <source>
        <strain evidence="3 4">2629</strain>
    </source>
</reference>
<evidence type="ECO:0000259" key="2">
    <source>
        <dbReference type="PROSITE" id="PS51253"/>
    </source>
</evidence>
<evidence type="ECO:0000313" key="3">
    <source>
        <dbReference type="EMBL" id="PPR06282.1"/>
    </source>
</evidence>
<dbReference type="InParanoid" id="A0A409YTF3"/>
<dbReference type="OrthoDB" id="2668963at2759"/>
<dbReference type="AlphaFoldDB" id="A0A409YTF3"/>
<gene>
    <name evidence="3" type="ORF">CVT24_000795</name>
</gene>
<keyword evidence="1" id="KW-0238">DNA-binding</keyword>
<feature type="domain" description="HTH CENPB-type" evidence="2">
    <location>
        <begin position="93"/>
        <end position="168"/>
    </location>
</feature>
<dbReference type="STRING" id="181874.A0A409YTF3"/>
<dbReference type="GO" id="GO:0005634">
    <property type="term" value="C:nucleus"/>
    <property type="evidence" value="ECO:0007669"/>
    <property type="project" value="TreeGrafter"/>
</dbReference>
<dbReference type="Pfam" id="PF03221">
    <property type="entry name" value="HTH_Tnp_Tc5"/>
    <property type="match status" value="1"/>
</dbReference>
<dbReference type="Proteomes" id="UP000284842">
    <property type="component" value="Unassembled WGS sequence"/>
</dbReference>
<dbReference type="PANTHER" id="PTHR19303">
    <property type="entry name" value="TRANSPOSON"/>
    <property type="match status" value="1"/>
</dbReference>
<proteinExistence type="predicted"/>
<dbReference type="PANTHER" id="PTHR19303:SF74">
    <property type="entry name" value="POGO TRANSPOSABLE ELEMENT WITH KRAB DOMAIN"/>
    <property type="match status" value="1"/>
</dbReference>
<sequence length="415" mass="47242">MARTAKKPKPRIPAPAATYQEVTQKEALYNIAVKMYHEEQELARGPATAYKPSGLRKITEQVSQLHYEETGECIYLSFATLGRRVKGGRSQRDMAIEKMWLSPSEEQTVVNFILEMAGRSFSLSHRRLKEHVDSICRSKYSEDAFPSSGVGKNWTYRFLLRHYDELRIACSSPLETKRGKAVTPKANAAWWKLLEGVLKDYDIKPHNIYGADKCGIMNRGAEREKVFGPRDQQGPVYQTKGGNCDNTTVLVTICADGSYTAPTIIFKGKAFQTSWLSQEDCVLKPNVGYQVKGWTTKEIGAAWMEIFDNETKSKLSSPDEYWLLLVDGHNSHHMVKFLKYTRDHNIIVICYIPHSTHVYQGLDVVIFAPLKTRLGQVWDFYLFEKGIEMSQKNFIEILSGPFTETLTPDLIKTAF</sequence>
<organism evidence="3 4">
    <name type="scientific">Panaeolus cyanescens</name>
    <dbReference type="NCBI Taxonomy" id="181874"/>
    <lineage>
        <taxon>Eukaryota</taxon>
        <taxon>Fungi</taxon>
        <taxon>Dikarya</taxon>
        <taxon>Basidiomycota</taxon>
        <taxon>Agaricomycotina</taxon>
        <taxon>Agaricomycetes</taxon>
        <taxon>Agaricomycetidae</taxon>
        <taxon>Agaricales</taxon>
        <taxon>Agaricineae</taxon>
        <taxon>Galeropsidaceae</taxon>
        <taxon>Panaeolus</taxon>
    </lineage>
</organism>
<protein>
    <recommendedName>
        <fullName evidence="2">HTH CENPB-type domain-containing protein</fullName>
    </recommendedName>
</protein>
<accession>A0A409YTF3</accession>
<evidence type="ECO:0000313" key="4">
    <source>
        <dbReference type="Proteomes" id="UP000284842"/>
    </source>
</evidence>